<dbReference type="SUPFAM" id="SSF52540">
    <property type="entry name" value="P-loop containing nucleoside triphosphate hydrolases"/>
    <property type="match status" value="1"/>
</dbReference>
<dbReference type="PANTHER" id="PTHR43384:SF4">
    <property type="entry name" value="CELLULOSE BIOSYNTHESIS PROTEIN BCSQ-RELATED"/>
    <property type="match status" value="1"/>
</dbReference>
<keyword evidence="1" id="KW-0547">Nucleotide-binding</keyword>
<feature type="coiled-coil region" evidence="3">
    <location>
        <begin position="193"/>
        <end position="220"/>
    </location>
</feature>
<protein>
    <submittedName>
        <fullName evidence="4">Site-determining protein</fullName>
    </submittedName>
</protein>
<dbReference type="PIRSF" id="PIRSF003092">
    <property type="entry name" value="MinD"/>
    <property type="match status" value="1"/>
</dbReference>
<dbReference type="EMBL" id="BSDD01000003">
    <property type="protein sequence ID" value="GLH70414.1"/>
    <property type="molecule type" value="Genomic_DNA"/>
</dbReference>
<dbReference type="RefSeq" id="WP_285725137.1">
    <property type="nucleotide sequence ID" value="NZ_BSDD01000003.1"/>
</dbReference>
<evidence type="ECO:0000313" key="5">
    <source>
        <dbReference type="Proteomes" id="UP001165089"/>
    </source>
</evidence>
<evidence type="ECO:0000313" key="4">
    <source>
        <dbReference type="EMBL" id="GLH70414.1"/>
    </source>
</evidence>
<dbReference type="InterPro" id="IPR050625">
    <property type="entry name" value="ParA/MinD_ATPase"/>
</dbReference>
<organism evidence="4 5">
    <name type="scientific">Geothrix rubra</name>
    <dbReference type="NCBI Taxonomy" id="2927977"/>
    <lineage>
        <taxon>Bacteria</taxon>
        <taxon>Pseudomonadati</taxon>
        <taxon>Acidobacteriota</taxon>
        <taxon>Holophagae</taxon>
        <taxon>Holophagales</taxon>
        <taxon>Holophagaceae</taxon>
        <taxon>Geothrix</taxon>
    </lineage>
</organism>
<comment type="caution">
    <text evidence="4">The sequence shown here is derived from an EMBL/GenBank/DDBJ whole genome shotgun (WGS) entry which is preliminary data.</text>
</comment>
<evidence type="ECO:0000256" key="2">
    <source>
        <dbReference type="ARBA" id="ARBA00022840"/>
    </source>
</evidence>
<dbReference type="InterPro" id="IPR033875">
    <property type="entry name" value="FlhG"/>
</dbReference>
<keyword evidence="2" id="KW-0067">ATP-binding</keyword>
<dbReference type="Proteomes" id="UP001165089">
    <property type="component" value="Unassembled WGS sequence"/>
</dbReference>
<dbReference type="PANTHER" id="PTHR43384">
    <property type="entry name" value="SEPTUM SITE-DETERMINING PROTEIN MIND HOMOLOG, CHLOROPLASTIC-RELATED"/>
    <property type="match status" value="1"/>
</dbReference>
<dbReference type="CDD" id="cd02038">
    <property type="entry name" value="FlhG-like"/>
    <property type="match status" value="1"/>
</dbReference>
<reference evidence="4 5" key="1">
    <citation type="journal article" date="2023" name="Antonie Van Leeuwenhoek">
        <title>Mesoterricola silvestris gen. nov., sp. nov., Mesoterricola sediminis sp. nov., Geothrix oryzae sp. nov., Geothrix edaphica sp. nov., Geothrix rubra sp. nov., and Geothrix limicola sp. nov., six novel members of Acidobacteriota isolated from soils.</title>
        <authorList>
            <person name="Itoh H."/>
            <person name="Sugisawa Y."/>
            <person name="Mise K."/>
            <person name="Xu Z."/>
            <person name="Kuniyasu M."/>
            <person name="Ushijima N."/>
            <person name="Kawano K."/>
            <person name="Kobayashi E."/>
            <person name="Shiratori Y."/>
            <person name="Masuda Y."/>
            <person name="Senoo K."/>
        </authorList>
    </citation>
    <scope>NUCLEOTIDE SEQUENCE [LARGE SCALE GENOMIC DNA]</scope>
    <source>
        <strain evidence="4 5">Red803</strain>
    </source>
</reference>
<dbReference type="Pfam" id="PF10609">
    <property type="entry name" value="ParA"/>
    <property type="match status" value="1"/>
</dbReference>
<keyword evidence="3" id="KW-0175">Coiled coil</keyword>
<keyword evidence="5" id="KW-1185">Reference proteome</keyword>
<gene>
    <name evidence="4" type="ORF">GETHPA_19470</name>
</gene>
<dbReference type="InterPro" id="IPR027417">
    <property type="entry name" value="P-loop_NTPase"/>
</dbReference>
<dbReference type="InterPro" id="IPR025501">
    <property type="entry name" value="MinD_FleN"/>
</dbReference>
<evidence type="ECO:0000256" key="3">
    <source>
        <dbReference type="SAM" id="Coils"/>
    </source>
</evidence>
<evidence type="ECO:0000256" key="1">
    <source>
        <dbReference type="ARBA" id="ARBA00022741"/>
    </source>
</evidence>
<dbReference type="Gene3D" id="3.40.50.300">
    <property type="entry name" value="P-loop containing nucleotide triphosphate hydrolases"/>
    <property type="match status" value="1"/>
</dbReference>
<accession>A0ABQ5Q7D1</accession>
<sequence>MSDQAARLRSMAQGQRAEAPLFAARVLAITSGKGGVGKTNVVAGLAQALAQQGQRVVVMDADFGLANLDILLGLTPKFTLEHVLRGEKVLEEILVESPFGVRIIPASSGIQELTRLDTTSELRLVQGLQRVAETADWLLIDTAAGIHDSVLKLLMAAQEVVLVTTPEPTSLVDAYAMVKVLHLRDAAKPLWLLVNNGQSLEEAQETVDQLQAATERFLGKQVRVLGMIPSDPHILQAVRQQKGVVDLFPRSPAAQTFQALAGHLLGQVSLQPGGFAAFWRQLASDDAP</sequence>
<dbReference type="InterPro" id="IPR033756">
    <property type="entry name" value="YlxH/NBP35"/>
</dbReference>
<proteinExistence type="predicted"/>
<name>A0ABQ5Q7D1_9BACT</name>